<dbReference type="GO" id="GO:0055075">
    <property type="term" value="P:potassium ion homeostasis"/>
    <property type="evidence" value="ECO:0007669"/>
    <property type="project" value="TreeGrafter"/>
</dbReference>
<accession>A0A8C8BPG6</accession>
<dbReference type="GO" id="GO:0008519">
    <property type="term" value="F:ammonium channel activity"/>
    <property type="evidence" value="ECO:0007669"/>
    <property type="project" value="TreeGrafter"/>
</dbReference>
<evidence type="ECO:0000256" key="19">
    <source>
        <dbReference type="SAM" id="Phobius"/>
    </source>
</evidence>
<dbReference type="InterPro" id="IPR004842">
    <property type="entry name" value="SLC12A_fam"/>
</dbReference>
<dbReference type="NCBIfam" id="TIGR00930">
    <property type="entry name" value="2a30"/>
    <property type="match status" value="1"/>
</dbReference>
<reference evidence="23" key="1">
    <citation type="submission" date="2025-08" db="UniProtKB">
        <authorList>
            <consortium name="Ensembl"/>
        </authorList>
    </citation>
    <scope>IDENTIFICATION</scope>
</reference>
<keyword evidence="13 19" id="KW-0472">Membrane</keyword>
<dbReference type="PRINTS" id="PR01208">
    <property type="entry name" value="NAKCLTRSPRT1"/>
</dbReference>
<keyword evidence="8" id="KW-0769">Symport</keyword>
<keyword evidence="5" id="KW-0633">Potassium transport</keyword>
<feature type="transmembrane region" description="Helical" evidence="19">
    <location>
        <begin position="381"/>
        <end position="405"/>
    </location>
</feature>
<dbReference type="Ensembl" id="ENSOSUT00000021660.1">
    <property type="protein sequence ID" value="ENSOSUP00000021003.1"/>
    <property type="gene ID" value="ENSOSUG00000012270.1"/>
</dbReference>
<dbReference type="Pfam" id="PF03522">
    <property type="entry name" value="SLC12"/>
    <property type="match status" value="2"/>
</dbReference>
<feature type="transmembrane region" description="Helical" evidence="19">
    <location>
        <begin position="182"/>
        <end position="207"/>
    </location>
</feature>
<feature type="compositionally biased region" description="Polar residues" evidence="18">
    <location>
        <begin position="15"/>
        <end position="24"/>
    </location>
</feature>
<evidence type="ECO:0000256" key="5">
    <source>
        <dbReference type="ARBA" id="ARBA00022538"/>
    </source>
</evidence>
<feature type="transmembrane region" description="Helical" evidence="19">
    <location>
        <begin position="570"/>
        <end position="589"/>
    </location>
</feature>
<dbReference type="GO" id="GO:0055064">
    <property type="term" value="P:chloride ion homeostasis"/>
    <property type="evidence" value="ECO:0007669"/>
    <property type="project" value="TreeGrafter"/>
</dbReference>
<keyword evidence="10 19" id="KW-1133">Transmembrane helix</keyword>
<evidence type="ECO:0000256" key="6">
    <source>
        <dbReference type="ARBA" id="ARBA00022553"/>
    </source>
</evidence>
<evidence type="ECO:0000256" key="15">
    <source>
        <dbReference type="ARBA" id="ARBA00023201"/>
    </source>
</evidence>
<evidence type="ECO:0000259" key="21">
    <source>
        <dbReference type="Pfam" id="PF03522"/>
    </source>
</evidence>
<keyword evidence="16" id="KW-0868">Chloride</keyword>
<evidence type="ECO:0000256" key="10">
    <source>
        <dbReference type="ARBA" id="ARBA00022989"/>
    </source>
</evidence>
<name>A0A8C8BPG6_9STRI</name>
<sequence length="1027" mass="113800">EAKGRFRPGGGSSEGGNVSFQNGGDTVLSEGSLHSGGHHHYYYDTHTNTYYLRTFGHNTMDAVPRIDHYRHTAADLGEKLIRPSLAELHDELDKVRGPGPRVVPPPGPPGEATATYTPDSKGVVKFGWIKGVLVRCMLNIWGVMLFIRLSWIVGQAGIDLYILIVLHLHLFSPLFPKGLSVLVIGMATVVTTITGLSTSAIATNGFVRGGGAYYLISRSLGPEFGGAIGLIFAFANAVAVAMYVVGFAETVVELLKENGTLMVDEMNDIRIIGAITVVILLGISVAGMEWEAKAQIVLLVILILAIGDFVIGTFIPLDSKKPKGFFGYKAEIFMENFGPDFRQEETFFSVFAIFFPAATGILAGANISGDLADPQSAIPKGTLLAILITTLVYVGIAVSVGSCVVRDATGNINNTIVTELTNCTTAACKLNYDFSSCQAGCQYGLMNNFQVMSMVSGFAPLISAGIFSATLSSALASLVSAPKIFQALCKDNIYPGFQMFAKGYGKNNEPLRGYLLTFLIALGFILIAELNVIAPIISNFFLASYALINFSVFHASLAKSPGWRPAFKYYNMWISLVGAILCCIVMFVINWWAALLTYVIVLGLYIYVTYKKPDVNWGSSTQALTYLNALQHSIRLSGVEDHVKNFRPQCLIMTGAPNARPALLHLVHAFTKNVGLMICGHIHMGPRRQAMKELSTDLAKYQRWLIKNKMKAFYAPVHAEDLRDGGQYLMQAAGLGRMRPNTLVVGFKKNWRQVDMRDLLGSISIRLVINQEDLSRVKPLSDRLRFCWSSSLQYLFFFLIQKLISKGGRGWKDSNTTTVEKRLLDASTQFQKKQGKSNIDVWWLFDDGGLTLLIPYLLTTKKKWKDCKIRVFIGGKINRIDHDRRAMATLLSKFRIDFSDIMVLGDINTKPKKENIAGFEEMIEPFRLHEDDKEQEVADKMKEDEPWRITDNELELYKTKTYRQIRLNELLKEHSSTANIIVMSLPVARKGAVSSALYMAWLEALSKDLPPILLVRGNHQSVLTFYS</sequence>
<proteinExistence type="inferred from homology"/>
<feature type="domain" description="SLC12A transporter C-terminal" evidence="21">
    <location>
        <begin position="815"/>
        <end position="1027"/>
    </location>
</feature>
<dbReference type="Proteomes" id="UP000694552">
    <property type="component" value="Unplaced"/>
</dbReference>
<evidence type="ECO:0000256" key="13">
    <source>
        <dbReference type="ARBA" id="ARBA00023136"/>
    </source>
</evidence>
<keyword evidence="11" id="KW-0915">Sodium</keyword>
<evidence type="ECO:0000256" key="4">
    <source>
        <dbReference type="ARBA" id="ARBA00022475"/>
    </source>
</evidence>
<reference evidence="23" key="2">
    <citation type="submission" date="2025-09" db="UniProtKB">
        <authorList>
            <consortium name="Ensembl"/>
        </authorList>
    </citation>
    <scope>IDENTIFICATION</scope>
</reference>
<dbReference type="GO" id="GO:0008511">
    <property type="term" value="F:sodium:potassium:chloride symporter activity"/>
    <property type="evidence" value="ECO:0007669"/>
    <property type="project" value="TreeGrafter"/>
</dbReference>
<dbReference type="PANTHER" id="PTHR11827">
    <property type="entry name" value="SOLUTE CARRIER FAMILY 12, CATION COTRANSPORTERS"/>
    <property type="match status" value="1"/>
</dbReference>
<dbReference type="InterPro" id="IPR002444">
    <property type="entry name" value="NKCC1"/>
</dbReference>
<dbReference type="InterPro" id="IPR004841">
    <property type="entry name" value="AA-permease/SLC12A_dom"/>
</dbReference>
<dbReference type="PRINTS" id="PR01207">
    <property type="entry name" value="NAKCLTRNSPRT"/>
</dbReference>
<feature type="transmembrane region" description="Helical" evidence="19">
    <location>
        <begin position="540"/>
        <end position="558"/>
    </location>
</feature>
<dbReference type="InterPro" id="IPR018491">
    <property type="entry name" value="SLC12_C"/>
</dbReference>
<feature type="transmembrane region" description="Helical" evidence="19">
    <location>
        <begin position="294"/>
        <end position="317"/>
    </location>
</feature>
<dbReference type="AlphaFoldDB" id="A0A8C8BPG6"/>
<keyword evidence="9" id="KW-0630">Potassium</keyword>
<comment type="catalytic activity">
    <reaction evidence="17">
        <text>K(+)(out) + 2 chloride(out) + Na(+)(out) = K(+)(in) + 2 chloride(in) + Na(+)(in)</text>
        <dbReference type="Rhea" id="RHEA:72395"/>
        <dbReference type="ChEBI" id="CHEBI:17996"/>
        <dbReference type="ChEBI" id="CHEBI:29101"/>
        <dbReference type="ChEBI" id="CHEBI:29103"/>
    </reaction>
    <physiologicalReaction direction="left-to-right" evidence="17">
        <dbReference type="Rhea" id="RHEA:72396"/>
    </physiologicalReaction>
</comment>
<evidence type="ECO:0000313" key="23">
    <source>
        <dbReference type="Ensembl" id="ENSOSUP00000021003.1"/>
    </source>
</evidence>
<feature type="domain" description="Amino acid permease N-terminal" evidence="22">
    <location>
        <begin position="44"/>
        <end position="94"/>
    </location>
</feature>
<keyword evidence="6" id="KW-0597">Phosphoprotein</keyword>
<evidence type="ECO:0000256" key="8">
    <source>
        <dbReference type="ARBA" id="ARBA00022847"/>
    </source>
</evidence>
<comment type="subcellular location">
    <subcellularLocation>
        <location evidence="1">Cell membrane</location>
        <topology evidence="1">Multi-pass membrane protein</topology>
    </subcellularLocation>
</comment>
<evidence type="ECO:0000259" key="20">
    <source>
        <dbReference type="Pfam" id="PF00324"/>
    </source>
</evidence>
<keyword evidence="7 19" id="KW-0812">Transmembrane</keyword>
<dbReference type="GO" id="GO:0006884">
    <property type="term" value="P:cell volume homeostasis"/>
    <property type="evidence" value="ECO:0007669"/>
    <property type="project" value="TreeGrafter"/>
</dbReference>
<dbReference type="GO" id="GO:1990573">
    <property type="term" value="P:potassium ion import across plasma membrane"/>
    <property type="evidence" value="ECO:0007669"/>
    <property type="project" value="TreeGrafter"/>
</dbReference>
<dbReference type="FunFam" id="1.20.1740.10:FF:000005">
    <property type="entry name" value="Solute carrier family 12 member 1"/>
    <property type="match status" value="1"/>
</dbReference>
<keyword evidence="12" id="KW-0406">Ion transport</keyword>
<keyword evidence="24" id="KW-1185">Reference proteome</keyword>
<evidence type="ECO:0000256" key="7">
    <source>
        <dbReference type="ARBA" id="ARBA00022692"/>
    </source>
</evidence>
<keyword evidence="14" id="KW-0325">Glycoprotein</keyword>
<evidence type="ECO:0000256" key="12">
    <source>
        <dbReference type="ARBA" id="ARBA00023065"/>
    </source>
</evidence>
<comment type="similarity">
    <text evidence="2">Belongs to the SLC12A transporter family.</text>
</comment>
<feature type="transmembrane region" description="Helical" evidence="19">
    <location>
        <begin position="269"/>
        <end position="288"/>
    </location>
</feature>
<feature type="domain" description="Amino acid permease/ SLC12A" evidence="20">
    <location>
        <begin position="131"/>
        <end position="651"/>
    </location>
</feature>
<feature type="region of interest" description="Disordered" evidence="18">
    <location>
        <begin position="1"/>
        <end position="31"/>
    </location>
</feature>
<feature type="transmembrane region" description="Helical" evidence="19">
    <location>
        <begin position="347"/>
        <end position="369"/>
    </location>
</feature>
<evidence type="ECO:0000256" key="1">
    <source>
        <dbReference type="ARBA" id="ARBA00004651"/>
    </source>
</evidence>
<evidence type="ECO:0000256" key="3">
    <source>
        <dbReference type="ARBA" id="ARBA00022448"/>
    </source>
</evidence>
<feature type="transmembrane region" description="Helical" evidence="19">
    <location>
        <begin position="227"/>
        <end position="248"/>
    </location>
</feature>
<dbReference type="Pfam" id="PF08403">
    <property type="entry name" value="AA_permease_N"/>
    <property type="match status" value="1"/>
</dbReference>
<evidence type="ECO:0000256" key="9">
    <source>
        <dbReference type="ARBA" id="ARBA00022958"/>
    </source>
</evidence>
<dbReference type="GO" id="GO:0055078">
    <property type="term" value="P:sodium ion homeostasis"/>
    <property type="evidence" value="ECO:0007669"/>
    <property type="project" value="TreeGrafter"/>
</dbReference>
<feature type="domain" description="SLC12A transporter C-terminal" evidence="21">
    <location>
        <begin position="660"/>
        <end position="759"/>
    </location>
</feature>
<feature type="transmembrane region" description="Helical" evidence="19">
    <location>
        <begin position="514"/>
        <end position="534"/>
    </location>
</feature>
<dbReference type="GO" id="GO:0016324">
    <property type="term" value="C:apical plasma membrane"/>
    <property type="evidence" value="ECO:0007669"/>
    <property type="project" value="TreeGrafter"/>
</dbReference>
<organism evidence="23 24">
    <name type="scientific">Otus sunia</name>
    <name type="common">Oriental scops-owl</name>
    <dbReference type="NCBI Taxonomy" id="257818"/>
    <lineage>
        <taxon>Eukaryota</taxon>
        <taxon>Metazoa</taxon>
        <taxon>Chordata</taxon>
        <taxon>Craniata</taxon>
        <taxon>Vertebrata</taxon>
        <taxon>Euteleostomi</taxon>
        <taxon>Archelosauria</taxon>
        <taxon>Archosauria</taxon>
        <taxon>Dinosauria</taxon>
        <taxon>Saurischia</taxon>
        <taxon>Theropoda</taxon>
        <taxon>Coelurosauria</taxon>
        <taxon>Aves</taxon>
        <taxon>Neognathae</taxon>
        <taxon>Neoaves</taxon>
        <taxon>Telluraves</taxon>
        <taxon>Strigiformes</taxon>
        <taxon>Strigidae</taxon>
        <taxon>Otus</taxon>
    </lineage>
</organism>
<dbReference type="Gene3D" id="1.20.1740.10">
    <property type="entry name" value="Amino acid/polyamine transporter I"/>
    <property type="match status" value="1"/>
</dbReference>
<evidence type="ECO:0000256" key="2">
    <source>
        <dbReference type="ARBA" id="ARBA00010593"/>
    </source>
</evidence>
<dbReference type="InterPro" id="IPR002443">
    <property type="entry name" value="SLC12A1/SLC12A2"/>
</dbReference>
<evidence type="ECO:0000256" key="16">
    <source>
        <dbReference type="ARBA" id="ARBA00023214"/>
    </source>
</evidence>
<keyword evidence="15" id="KW-0739">Sodium transport</keyword>
<dbReference type="Pfam" id="PF00324">
    <property type="entry name" value="AA_permease"/>
    <property type="match status" value="1"/>
</dbReference>
<dbReference type="InterPro" id="IPR013612">
    <property type="entry name" value="AA_permease_N"/>
</dbReference>
<evidence type="ECO:0000256" key="11">
    <source>
        <dbReference type="ARBA" id="ARBA00023053"/>
    </source>
</evidence>
<evidence type="ECO:0000313" key="24">
    <source>
        <dbReference type="Proteomes" id="UP000694552"/>
    </source>
</evidence>
<evidence type="ECO:0000259" key="22">
    <source>
        <dbReference type="Pfam" id="PF08403"/>
    </source>
</evidence>
<evidence type="ECO:0000256" key="17">
    <source>
        <dbReference type="ARBA" id="ARBA00048452"/>
    </source>
</evidence>
<evidence type="ECO:0000256" key="18">
    <source>
        <dbReference type="SAM" id="MobiDB-lite"/>
    </source>
</evidence>
<keyword evidence="3" id="KW-0813">Transport</keyword>
<evidence type="ECO:0000256" key="14">
    <source>
        <dbReference type="ARBA" id="ARBA00023180"/>
    </source>
</evidence>
<protein>
    <submittedName>
        <fullName evidence="23">Solute carrier family 12 member 2</fullName>
    </submittedName>
</protein>
<dbReference type="PANTHER" id="PTHR11827:SF58">
    <property type="entry name" value="SOLUTE CARRIER FAMILY 12 MEMBER 2"/>
    <property type="match status" value="1"/>
</dbReference>
<keyword evidence="4" id="KW-1003">Cell membrane</keyword>